<dbReference type="GO" id="GO:0008270">
    <property type="term" value="F:zinc ion binding"/>
    <property type="evidence" value="ECO:0007669"/>
    <property type="project" value="UniProtKB-KW"/>
</dbReference>
<protein>
    <recommendedName>
        <fullName evidence="3">CCHC-type domain-containing protein</fullName>
    </recommendedName>
</protein>
<dbReference type="Proteomes" id="UP001632038">
    <property type="component" value="Unassembled WGS sequence"/>
</dbReference>
<organism evidence="4 6">
    <name type="scientific">Castilleja foliolosa</name>
    <dbReference type="NCBI Taxonomy" id="1961234"/>
    <lineage>
        <taxon>Eukaryota</taxon>
        <taxon>Viridiplantae</taxon>
        <taxon>Streptophyta</taxon>
        <taxon>Embryophyta</taxon>
        <taxon>Tracheophyta</taxon>
        <taxon>Spermatophyta</taxon>
        <taxon>Magnoliopsida</taxon>
        <taxon>eudicotyledons</taxon>
        <taxon>Gunneridae</taxon>
        <taxon>Pentapetalae</taxon>
        <taxon>asterids</taxon>
        <taxon>lamiids</taxon>
        <taxon>Lamiales</taxon>
        <taxon>Orobanchaceae</taxon>
        <taxon>Pedicularideae</taxon>
        <taxon>Castillejinae</taxon>
        <taxon>Castilleja</taxon>
    </lineage>
</organism>
<evidence type="ECO:0000256" key="1">
    <source>
        <dbReference type="PROSITE-ProRule" id="PRU00047"/>
    </source>
</evidence>
<reference evidence="4 6" key="1">
    <citation type="journal article" date="2024" name="IScience">
        <title>Strigolactones Initiate the Formation of Haustorium-like Structures in Castilleja.</title>
        <authorList>
            <person name="Buerger M."/>
            <person name="Peterson D."/>
            <person name="Chory J."/>
        </authorList>
    </citation>
    <scope>NUCLEOTIDE SEQUENCE</scope>
    <source>
        <strain evidence="4">Tecolote</strain>
        <tissue evidence="4">Flower</tissue>
    </source>
</reference>
<feature type="region of interest" description="Disordered" evidence="2">
    <location>
        <begin position="292"/>
        <end position="329"/>
    </location>
</feature>
<dbReference type="PROSITE" id="PS50158">
    <property type="entry name" value="ZF_CCHC"/>
    <property type="match status" value="1"/>
</dbReference>
<dbReference type="Pfam" id="PF00098">
    <property type="entry name" value="zf-CCHC"/>
    <property type="match status" value="1"/>
</dbReference>
<name>A0ABD3BMS7_9LAMI</name>
<keyword evidence="1" id="KW-0863">Zinc-finger</keyword>
<dbReference type="InterPro" id="IPR001878">
    <property type="entry name" value="Znf_CCHC"/>
</dbReference>
<evidence type="ECO:0000313" key="5">
    <source>
        <dbReference type="EMBL" id="KAL3620310.1"/>
    </source>
</evidence>
<dbReference type="Gene3D" id="4.10.60.10">
    <property type="entry name" value="Zinc finger, CCHC-type"/>
    <property type="match status" value="1"/>
</dbReference>
<proteinExistence type="predicted"/>
<sequence length="342" mass="38999">MASGGSNDNTNTNANNTAAVNAMNDAFATFLQNMPMNGGINNNEDTKVVGNFRSYQPPTFNGKDGPSAVEEWFRSLERIFRVIECTDAKRVTCAAFQLIEDADHWWESYWRTRTEAERNSLTWAEFKEIVMGKFYPQSYRDKKETQFLNFKQRDLTITEYEREFNQLSRFAPHLVDTDLKKAMRFKRGLRAHLAGILSAQGDLEYAEMVKRAQNVEASLAEDDGSQKAIIHNDKRKWDGGNLEGGKQMKTFGQPSAPNAKPRCMKCDKHHNGECLFGQRKCYRCKQPGHESRECPLNKEGNNRQFNSKPPINGQSNNHTFNNGRTTGGPARMFAMTREDENP</sequence>
<evidence type="ECO:0000313" key="6">
    <source>
        <dbReference type="Proteomes" id="UP001632038"/>
    </source>
</evidence>
<dbReference type="SUPFAM" id="SSF57756">
    <property type="entry name" value="Retrovirus zinc finger-like domains"/>
    <property type="match status" value="1"/>
</dbReference>
<dbReference type="EMBL" id="JAVIJP010000078">
    <property type="protein sequence ID" value="KAL3618788.1"/>
    <property type="molecule type" value="Genomic_DNA"/>
</dbReference>
<feature type="compositionally biased region" description="Polar residues" evidence="2">
    <location>
        <begin position="302"/>
        <end position="324"/>
    </location>
</feature>
<dbReference type="Pfam" id="PF03732">
    <property type="entry name" value="Retrotrans_gag"/>
    <property type="match status" value="1"/>
</dbReference>
<gene>
    <name evidence="5" type="ORF">CASFOL_035222</name>
    <name evidence="4" type="ORF">CASFOL_037450</name>
</gene>
<dbReference type="InterPro" id="IPR036875">
    <property type="entry name" value="Znf_CCHC_sf"/>
</dbReference>
<evidence type="ECO:0000313" key="4">
    <source>
        <dbReference type="EMBL" id="KAL3618788.1"/>
    </source>
</evidence>
<reference evidence="4" key="2">
    <citation type="submission" date="2024-11" db="EMBL/GenBank/DDBJ databases">
        <authorList>
            <person name="Burger M."/>
            <person name="Chory J."/>
        </authorList>
    </citation>
    <scope>NUCLEOTIDE SEQUENCE</scope>
    <source>
        <strain evidence="4">Tecolote</strain>
        <tissue evidence="4">Flower</tissue>
    </source>
</reference>
<dbReference type="PANTHER" id="PTHR34482">
    <property type="entry name" value="DNA DAMAGE-INDUCIBLE PROTEIN 1-LIKE"/>
    <property type="match status" value="1"/>
</dbReference>
<accession>A0ABD3BMS7</accession>
<keyword evidence="1" id="KW-0862">Zinc</keyword>
<dbReference type="EMBL" id="JAVIJP010000066">
    <property type="protein sequence ID" value="KAL3620310.1"/>
    <property type="molecule type" value="Genomic_DNA"/>
</dbReference>
<comment type="caution">
    <text evidence="4">The sequence shown here is derived from an EMBL/GenBank/DDBJ whole genome shotgun (WGS) entry which is preliminary data.</text>
</comment>
<keyword evidence="6" id="KW-1185">Reference proteome</keyword>
<dbReference type="SMART" id="SM00343">
    <property type="entry name" value="ZnF_C2HC"/>
    <property type="match status" value="1"/>
</dbReference>
<evidence type="ECO:0000259" key="3">
    <source>
        <dbReference type="PROSITE" id="PS50158"/>
    </source>
</evidence>
<dbReference type="AlphaFoldDB" id="A0ABD3BMS7"/>
<dbReference type="PANTHER" id="PTHR34482:SF49">
    <property type="entry name" value="RETROTRANSPOSON GAG DOMAIN-CONTAINING PROTEIN"/>
    <property type="match status" value="1"/>
</dbReference>
<dbReference type="InterPro" id="IPR005162">
    <property type="entry name" value="Retrotrans_gag_dom"/>
</dbReference>
<feature type="domain" description="CCHC-type" evidence="3">
    <location>
        <begin position="279"/>
        <end position="295"/>
    </location>
</feature>
<evidence type="ECO:0000256" key="2">
    <source>
        <dbReference type="SAM" id="MobiDB-lite"/>
    </source>
</evidence>
<keyword evidence="1" id="KW-0479">Metal-binding</keyword>